<name>A0A915BN94_PARUN</name>
<dbReference type="Pfam" id="PF26051">
    <property type="entry name" value="PWI_ABCF3"/>
    <property type="match status" value="1"/>
</dbReference>
<accession>A0A915BN94</accession>
<evidence type="ECO:0000313" key="2">
    <source>
        <dbReference type="Proteomes" id="UP000887569"/>
    </source>
</evidence>
<evidence type="ECO:0000313" key="3">
    <source>
        <dbReference type="WBParaSite" id="PgR048_g029_t01"/>
    </source>
</evidence>
<evidence type="ECO:0000259" key="1">
    <source>
        <dbReference type="Pfam" id="PF26051"/>
    </source>
</evidence>
<dbReference type="Proteomes" id="UP000887569">
    <property type="component" value="Unplaced"/>
</dbReference>
<organism evidence="2 3">
    <name type="scientific">Parascaris univalens</name>
    <name type="common">Nematode worm</name>
    <dbReference type="NCBI Taxonomy" id="6257"/>
    <lineage>
        <taxon>Eukaryota</taxon>
        <taxon>Metazoa</taxon>
        <taxon>Ecdysozoa</taxon>
        <taxon>Nematoda</taxon>
        <taxon>Chromadorea</taxon>
        <taxon>Rhabditida</taxon>
        <taxon>Spirurina</taxon>
        <taxon>Ascaridomorpha</taxon>
        <taxon>Ascaridoidea</taxon>
        <taxon>Ascarididae</taxon>
        <taxon>Parascaris</taxon>
    </lineage>
</organism>
<proteinExistence type="predicted"/>
<keyword evidence="2" id="KW-1185">Reference proteome</keyword>
<dbReference type="WBParaSite" id="PgR048_g029_t01">
    <property type="protein sequence ID" value="PgR048_g029_t01"/>
    <property type="gene ID" value="PgR048_g029"/>
</dbReference>
<feature type="domain" description="ABCF3 PWI-like helical bundle" evidence="1">
    <location>
        <begin position="2"/>
        <end position="72"/>
    </location>
</feature>
<sequence>MTISAYLTSTLPTLPEEVKDYVVAILRENADEITSKDDVIEAVGEHIQSSVEGLSDEAMRNVCEKLMLLLHGG</sequence>
<dbReference type="InterPro" id="IPR058770">
    <property type="entry name" value="PWI_ABCF3"/>
</dbReference>
<reference evidence="3" key="1">
    <citation type="submission" date="2022-11" db="UniProtKB">
        <authorList>
            <consortium name="WormBaseParasite"/>
        </authorList>
    </citation>
    <scope>IDENTIFICATION</scope>
</reference>
<protein>
    <recommendedName>
        <fullName evidence="1">ABCF3 PWI-like helical bundle domain-containing protein</fullName>
    </recommendedName>
</protein>
<dbReference type="AlphaFoldDB" id="A0A915BN94"/>